<dbReference type="EMBL" id="CATNWA010014914">
    <property type="protein sequence ID" value="CAI9577386.1"/>
    <property type="molecule type" value="Genomic_DNA"/>
</dbReference>
<dbReference type="InterPro" id="IPR017938">
    <property type="entry name" value="Riboflavin_synthase-like_b-brl"/>
</dbReference>
<feature type="domain" description="Flavodoxin-like" evidence="9">
    <location>
        <begin position="6"/>
        <end position="149"/>
    </location>
</feature>
<dbReference type="PRINTS" id="PR00369">
    <property type="entry name" value="FLAVODOXIN"/>
</dbReference>
<dbReference type="Proteomes" id="UP001162483">
    <property type="component" value="Unassembled WGS sequence"/>
</dbReference>
<keyword evidence="7" id="KW-0560">Oxidoreductase</keyword>
<reference evidence="11" key="1">
    <citation type="submission" date="2023-05" db="EMBL/GenBank/DDBJ databases">
        <authorList>
            <person name="Stuckert A."/>
        </authorList>
    </citation>
    <scope>NUCLEOTIDE SEQUENCE</scope>
</reference>
<evidence type="ECO:0000256" key="2">
    <source>
        <dbReference type="ARBA" id="ARBA00001974"/>
    </source>
</evidence>
<protein>
    <recommendedName>
        <fullName evidence="13">Methionine synthase reductase</fullName>
    </recommendedName>
</protein>
<dbReference type="Gene3D" id="1.20.990.10">
    <property type="entry name" value="NADPH-cytochrome p450 Reductase, Chain A, domain 3"/>
    <property type="match status" value="1"/>
</dbReference>
<evidence type="ECO:0000256" key="5">
    <source>
        <dbReference type="ARBA" id="ARBA00022827"/>
    </source>
</evidence>
<feature type="region of interest" description="Disordered" evidence="8">
    <location>
        <begin position="203"/>
        <end position="225"/>
    </location>
</feature>
<dbReference type="InterPro" id="IPR003097">
    <property type="entry name" value="CysJ-like_FAD-binding"/>
</dbReference>
<dbReference type="PANTHER" id="PTHR19384">
    <property type="entry name" value="NITRIC OXIDE SYNTHASE-RELATED"/>
    <property type="match status" value="1"/>
</dbReference>
<evidence type="ECO:0008006" key="13">
    <source>
        <dbReference type="Google" id="ProtNLM"/>
    </source>
</evidence>
<keyword evidence="5" id="KW-0274">FAD</keyword>
<evidence type="ECO:0000256" key="1">
    <source>
        <dbReference type="ARBA" id="ARBA00001917"/>
    </source>
</evidence>
<dbReference type="InterPro" id="IPR001094">
    <property type="entry name" value="Flavdoxin-like"/>
</dbReference>
<dbReference type="PROSITE" id="PS51384">
    <property type="entry name" value="FAD_FR"/>
    <property type="match status" value="1"/>
</dbReference>
<evidence type="ECO:0000256" key="3">
    <source>
        <dbReference type="ARBA" id="ARBA00022630"/>
    </source>
</evidence>
<evidence type="ECO:0000256" key="4">
    <source>
        <dbReference type="ARBA" id="ARBA00022643"/>
    </source>
</evidence>
<dbReference type="InterPro" id="IPR029039">
    <property type="entry name" value="Flavoprotein-like_sf"/>
</dbReference>
<dbReference type="InterPro" id="IPR008254">
    <property type="entry name" value="Flavodoxin/NO_synth"/>
</dbReference>
<dbReference type="Pfam" id="PF00667">
    <property type="entry name" value="FAD_binding_1"/>
    <property type="match status" value="1"/>
</dbReference>
<dbReference type="PROSITE" id="PS50902">
    <property type="entry name" value="FLAVODOXIN_LIKE"/>
    <property type="match status" value="1"/>
</dbReference>
<keyword evidence="12" id="KW-1185">Reference proteome</keyword>
<comment type="caution">
    <text evidence="11">The sequence shown here is derived from an EMBL/GenBank/DDBJ whole genome shotgun (WGS) entry which is preliminary data.</text>
</comment>
<sequence>MRKKRFLLLYGTQKGQAQAIAEEIAQQAEQHGFLANVFSLQDLEKFCLEEERDPVVIVISTTGSGEPPEPAAKFVREIQYKELPADYLAQLRYGLLALGDSEFTFFCNGGKIVDRRLQELGAKHFYDTGYADDSTGLEQVVDPWIEGLWAALNEEFAKRSGDPEKMEETKSAGDPEETKSAVGDQNAQNVPENLDLQMKAINLDSSPTPSTAPAKGDASDASAEAAPSLLRSVPPLCQCSLTVPSLPVPYLEVQILDCDGKEADPSSCYPGETVFRVPITRARRLTAEGAVKTAVMLELDVAHTDMELQPGDAFCVICPNPPEEVSEVLDRLGLAGRRRGQLCLAVRPGTKKRGACVPDYIPGKCSVEFMLTWCLEIRATPKKAMIRALVEHTSDAGERRRLQELCSKQGGSDYNRFVRDPSLGVLDLLNAFPSCRPPAALLIEHLPKLQARSYSAASSSLFHPGKLHFVFNIVEFAPRGGGAAPRRGVFVPAGSLNCLQCSLPARNLPPLRSPFSAGRPPLSICPRTPLSPL</sequence>
<accession>A0ABN9E162</accession>
<dbReference type="SUPFAM" id="SSF52218">
    <property type="entry name" value="Flavoproteins"/>
    <property type="match status" value="1"/>
</dbReference>
<evidence type="ECO:0000259" key="9">
    <source>
        <dbReference type="PROSITE" id="PS50902"/>
    </source>
</evidence>
<evidence type="ECO:0000313" key="11">
    <source>
        <dbReference type="EMBL" id="CAI9577386.1"/>
    </source>
</evidence>
<comment type="cofactor">
    <cofactor evidence="2">
        <name>FAD</name>
        <dbReference type="ChEBI" id="CHEBI:57692"/>
    </cofactor>
</comment>
<dbReference type="SUPFAM" id="SSF63380">
    <property type="entry name" value="Riboflavin synthase domain-like"/>
    <property type="match status" value="1"/>
</dbReference>
<dbReference type="Gene3D" id="3.40.50.360">
    <property type="match status" value="1"/>
</dbReference>
<evidence type="ECO:0000256" key="6">
    <source>
        <dbReference type="ARBA" id="ARBA00022857"/>
    </source>
</evidence>
<feature type="compositionally biased region" description="Basic and acidic residues" evidence="8">
    <location>
        <begin position="159"/>
        <end position="179"/>
    </location>
</feature>
<evidence type="ECO:0000256" key="8">
    <source>
        <dbReference type="SAM" id="MobiDB-lite"/>
    </source>
</evidence>
<dbReference type="Gene3D" id="2.40.30.10">
    <property type="entry name" value="Translation factors"/>
    <property type="match status" value="1"/>
</dbReference>
<keyword evidence="6" id="KW-0521">NADP</keyword>
<keyword evidence="4" id="KW-0288">FMN</keyword>
<dbReference type="InterPro" id="IPR017927">
    <property type="entry name" value="FAD-bd_FR_type"/>
</dbReference>
<organism evidence="11 12">
    <name type="scientific">Staurois parvus</name>
    <dbReference type="NCBI Taxonomy" id="386267"/>
    <lineage>
        <taxon>Eukaryota</taxon>
        <taxon>Metazoa</taxon>
        <taxon>Chordata</taxon>
        <taxon>Craniata</taxon>
        <taxon>Vertebrata</taxon>
        <taxon>Euteleostomi</taxon>
        <taxon>Amphibia</taxon>
        <taxon>Batrachia</taxon>
        <taxon>Anura</taxon>
        <taxon>Neobatrachia</taxon>
        <taxon>Ranoidea</taxon>
        <taxon>Ranidae</taxon>
        <taxon>Staurois</taxon>
    </lineage>
</organism>
<dbReference type="Pfam" id="PF00258">
    <property type="entry name" value="Flavodoxin_1"/>
    <property type="match status" value="1"/>
</dbReference>
<evidence type="ECO:0000256" key="7">
    <source>
        <dbReference type="ARBA" id="ARBA00023002"/>
    </source>
</evidence>
<feature type="domain" description="FAD-binding FR-type" evidence="10">
    <location>
        <begin position="272"/>
        <end position="521"/>
    </location>
</feature>
<proteinExistence type="predicted"/>
<evidence type="ECO:0000259" key="10">
    <source>
        <dbReference type="PROSITE" id="PS51384"/>
    </source>
</evidence>
<feature type="region of interest" description="Disordered" evidence="8">
    <location>
        <begin position="159"/>
        <end position="189"/>
    </location>
</feature>
<evidence type="ECO:0000313" key="12">
    <source>
        <dbReference type="Proteomes" id="UP001162483"/>
    </source>
</evidence>
<name>A0ABN9E162_9NEOB</name>
<dbReference type="InterPro" id="IPR023173">
    <property type="entry name" value="NADPH_Cyt_P450_Rdtase_alpha"/>
</dbReference>
<keyword evidence="3" id="KW-0285">Flavoprotein</keyword>
<gene>
    <name evidence="11" type="ORF">SPARVUS_LOCUS8708950</name>
</gene>
<dbReference type="PANTHER" id="PTHR19384:SF84">
    <property type="entry name" value="METHIONINE SYNTHASE REDUCTASE"/>
    <property type="match status" value="1"/>
</dbReference>
<comment type="cofactor">
    <cofactor evidence="1">
        <name>FMN</name>
        <dbReference type="ChEBI" id="CHEBI:58210"/>
    </cofactor>
</comment>